<evidence type="ECO:0000313" key="3">
    <source>
        <dbReference type="Proteomes" id="UP001628179"/>
    </source>
</evidence>
<feature type="domain" description="Nudix hydrolase" evidence="1">
    <location>
        <begin position="43"/>
        <end position="183"/>
    </location>
</feature>
<dbReference type="Proteomes" id="UP001628179">
    <property type="component" value="Unassembled WGS sequence"/>
</dbReference>
<dbReference type="PROSITE" id="PS51462">
    <property type="entry name" value="NUDIX"/>
    <property type="match status" value="1"/>
</dbReference>
<sequence>MSIIDTNAASPAQCQGQTTFTFPGSLSLYHASPAAYLSANPSANKLVVGAVIIHDRRALLVQRAAHDGFALKWECPGGCVDLTDPTILHALCREVAEETGLVVSRVAGVLDQVEFDGREVGWRWRKITFLAEIDRNGQGVDGVVPTVRLDPGEHCDAVWADEQEVMAGKCQGRVIEFAYENQRGLVLGALRAASV</sequence>
<comment type="caution">
    <text evidence="2">The sequence shown here is derived from an EMBL/GenBank/DDBJ whole genome shotgun (WGS) entry which is preliminary data.</text>
</comment>
<dbReference type="Gene3D" id="3.90.79.10">
    <property type="entry name" value="Nucleoside Triphosphate Pyrophosphohydrolase"/>
    <property type="match status" value="1"/>
</dbReference>
<reference evidence="2 3" key="1">
    <citation type="submission" date="2024-09" db="EMBL/GenBank/DDBJ databases">
        <title>Itraconazole resistance in Madurella fahalii resulting from another homologue of gene encoding cytochrome P450 14-alpha sterol demethylase (CYP51).</title>
        <authorList>
            <person name="Yoshioka I."/>
            <person name="Fahal A.H."/>
            <person name="Kaneko S."/>
            <person name="Yaguchi T."/>
        </authorList>
    </citation>
    <scope>NUCLEOTIDE SEQUENCE [LARGE SCALE GENOMIC DNA]</scope>
    <source>
        <strain evidence="2 3">IFM 68171</strain>
    </source>
</reference>
<dbReference type="Pfam" id="PF00293">
    <property type="entry name" value="NUDIX"/>
    <property type="match status" value="1"/>
</dbReference>
<accession>A0ABQ0GC73</accession>
<dbReference type="PANTHER" id="PTHR43736:SF1">
    <property type="entry name" value="DIHYDRONEOPTERIN TRIPHOSPHATE DIPHOSPHATASE"/>
    <property type="match status" value="1"/>
</dbReference>
<dbReference type="PANTHER" id="PTHR43736">
    <property type="entry name" value="ADP-RIBOSE PYROPHOSPHATASE"/>
    <property type="match status" value="1"/>
</dbReference>
<organism evidence="2 3">
    <name type="scientific">Madurella fahalii</name>
    <dbReference type="NCBI Taxonomy" id="1157608"/>
    <lineage>
        <taxon>Eukaryota</taxon>
        <taxon>Fungi</taxon>
        <taxon>Dikarya</taxon>
        <taxon>Ascomycota</taxon>
        <taxon>Pezizomycotina</taxon>
        <taxon>Sordariomycetes</taxon>
        <taxon>Sordariomycetidae</taxon>
        <taxon>Sordariales</taxon>
        <taxon>Sordariales incertae sedis</taxon>
        <taxon>Madurella</taxon>
    </lineage>
</organism>
<name>A0ABQ0GC73_9PEZI</name>
<dbReference type="InterPro" id="IPR015797">
    <property type="entry name" value="NUDIX_hydrolase-like_dom_sf"/>
</dbReference>
<keyword evidence="3" id="KW-1185">Reference proteome</keyword>
<proteinExistence type="predicted"/>
<dbReference type="CDD" id="cd02883">
    <property type="entry name" value="NUDIX_Hydrolase"/>
    <property type="match status" value="1"/>
</dbReference>
<evidence type="ECO:0000259" key="1">
    <source>
        <dbReference type="PROSITE" id="PS51462"/>
    </source>
</evidence>
<dbReference type="RefSeq" id="XP_070917098.1">
    <property type="nucleotide sequence ID" value="XM_071060997.1"/>
</dbReference>
<dbReference type="EMBL" id="BAAFSV010000003">
    <property type="protein sequence ID" value="GAB1315367.1"/>
    <property type="molecule type" value="Genomic_DNA"/>
</dbReference>
<dbReference type="GeneID" id="98176320"/>
<protein>
    <recommendedName>
        <fullName evidence="1">Nudix hydrolase domain-containing protein</fullName>
    </recommendedName>
</protein>
<dbReference type="SUPFAM" id="SSF55811">
    <property type="entry name" value="Nudix"/>
    <property type="match status" value="1"/>
</dbReference>
<dbReference type="InterPro" id="IPR000086">
    <property type="entry name" value="NUDIX_hydrolase_dom"/>
</dbReference>
<evidence type="ECO:0000313" key="2">
    <source>
        <dbReference type="EMBL" id="GAB1315367.1"/>
    </source>
</evidence>
<gene>
    <name evidence="2" type="ORF">MFIFM68171_05577</name>
</gene>